<dbReference type="PANTHER" id="PTHR12815:SF47">
    <property type="entry name" value="TRANSLOCATION AND ASSEMBLY MODULE SUBUNIT TAMA"/>
    <property type="match status" value="1"/>
</dbReference>
<evidence type="ECO:0000256" key="4">
    <source>
        <dbReference type="ARBA" id="ARBA00023136"/>
    </source>
</evidence>
<keyword evidence="5" id="KW-0998">Cell outer membrane</keyword>
<proteinExistence type="predicted"/>
<dbReference type="Gene3D" id="2.40.160.50">
    <property type="entry name" value="membrane protein fhac: a member of the omp85/tpsb transporter family"/>
    <property type="match status" value="1"/>
</dbReference>
<dbReference type="EMBL" id="CP003156">
    <property type="protein sequence ID" value="AEV33074.1"/>
    <property type="molecule type" value="Genomic_DNA"/>
</dbReference>
<dbReference type="eggNOG" id="COG0729">
    <property type="taxonomic scope" value="Bacteria"/>
</dbReference>
<evidence type="ECO:0000256" key="2">
    <source>
        <dbReference type="ARBA" id="ARBA00022692"/>
    </source>
</evidence>
<dbReference type="GO" id="GO:0019867">
    <property type="term" value="C:outer membrane"/>
    <property type="evidence" value="ECO:0007669"/>
    <property type="project" value="InterPro"/>
</dbReference>
<protein>
    <submittedName>
        <fullName evidence="7">Outer membrane protein/protective antigen OMA87</fullName>
    </submittedName>
</protein>
<sequence length="761" mass="86872">MHWLSSLILLVLLGSCNVIKYVPEDEKLYTGAEVELESDKALKGKNQLKYEIEDVVEPAPNKTIFGIRYGLYFHFKAEKEDAGKIIKSLDKRFGEDPVYLSDVNTSRTEEIINNRCENTGFFYSEISSSIIEKDRTASAKYVVKVSQPYLLETYVYQRDSTGIDSLIEASLKDTELTKGTRFDTEKFKAERQRIDDMLKNKGFYKFNSEFLIFTSDTNQYDDRKYDLYLSFKKVAPKEALRPYKINDVKVFPNYALEASDTASATTTTTVENIDFIQNQLIFKPERLRPFITFEPGYLYNKRRNDITTRRLSSIGTFQLVSIRYERTDTNNRDSIGELAARILLTPAKRQSVRLETQVVTKSNSFAGPGLIGSYQNKNLFKGGERLDISGNISYETQIAGGSAKNLSSFEFKLLNSISFPRLIAPFKINTQKGYLIPNTKVSLNYTLLQRANYYNLSSILFSYGYNYKSNRFTYWEFNPISVNYTLVYNESAEFSQILNSNPFLARSFENQFIIGGTGAMEYSELGEKDKKNRFYIRVGFDIAGNLLGLGQDLVNADNQLLGLNYARYLRADVDFRHYIKLWRESQLVSRIFAGAGFPYGDSKSLPFIKQYFSGGPSSVRAFRVRSVGPGSYNPPEASSSISFFDQSGDIKLEANMELRHPLVSLLKGAVFVDAGNVWLWNDNPALPGGQFSGSWDQEIGIGVGYGIRLDIDFLIIRLDVATPLRFPYEEGGTHWQQDFTFGRKSWRRDNLIWNFAIGYPF</sequence>
<evidence type="ECO:0000313" key="7">
    <source>
        <dbReference type="EMBL" id="AEV33074.1"/>
    </source>
</evidence>
<gene>
    <name evidence="7" type="ordered locus">Oweho_2099</name>
</gene>
<keyword evidence="8" id="KW-1185">Reference proteome</keyword>
<dbReference type="PANTHER" id="PTHR12815">
    <property type="entry name" value="SORTING AND ASSEMBLY MACHINERY SAMM50 PROTEIN FAMILY MEMBER"/>
    <property type="match status" value="1"/>
</dbReference>
<evidence type="ECO:0000313" key="8">
    <source>
        <dbReference type="Proteomes" id="UP000005631"/>
    </source>
</evidence>
<keyword evidence="2" id="KW-0812">Transmembrane</keyword>
<dbReference type="KEGG" id="oho:Oweho_2099"/>
<evidence type="ECO:0000259" key="6">
    <source>
        <dbReference type="Pfam" id="PF01103"/>
    </source>
</evidence>
<dbReference type="HOGENOM" id="CLU_010929_0_0_10"/>
<keyword evidence="4" id="KW-0472">Membrane</keyword>
<dbReference type="InterPro" id="IPR039910">
    <property type="entry name" value="D15-like"/>
</dbReference>
<name>G8R3L8_OWEHD</name>
<dbReference type="AlphaFoldDB" id="G8R3L8"/>
<dbReference type="Gene3D" id="3.10.20.310">
    <property type="entry name" value="membrane protein fhac"/>
    <property type="match status" value="1"/>
</dbReference>
<comment type="subcellular location">
    <subcellularLocation>
        <location evidence="1">Membrane</location>
    </subcellularLocation>
</comment>
<reference evidence="7 8" key="1">
    <citation type="journal article" date="2012" name="Stand. Genomic Sci.">
        <title>Genome sequence of the orange-pigmented seawater bacterium Owenweeksia hongkongensis type strain (UST20020801(T)).</title>
        <authorList>
            <person name="Riedel T."/>
            <person name="Held B."/>
            <person name="Nolan M."/>
            <person name="Lucas S."/>
            <person name="Lapidus A."/>
            <person name="Tice H."/>
            <person name="Del Rio T.G."/>
            <person name="Cheng J.F."/>
            <person name="Han C."/>
            <person name="Tapia R."/>
            <person name="Goodwin L.A."/>
            <person name="Pitluck S."/>
            <person name="Liolios K."/>
            <person name="Mavromatis K."/>
            <person name="Pagani I."/>
            <person name="Ivanova N."/>
            <person name="Mikhailova N."/>
            <person name="Pati A."/>
            <person name="Chen A."/>
            <person name="Palaniappan K."/>
            <person name="Rohde M."/>
            <person name="Tindall B.J."/>
            <person name="Detter J.C."/>
            <person name="Goker M."/>
            <person name="Woyke T."/>
            <person name="Bristow J."/>
            <person name="Eisen J.A."/>
            <person name="Markowitz V."/>
            <person name="Hugenholtz P."/>
            <person name="Klenk H.P."/>
            <person name="Kyrpides N.C."/>
        </authorList>
    </citation>
    <scope>NUCLEOTIDE SEQUENCE</scope>
    <source>
        <strain evidence="8">DSM 17368 / JCM 12287 / NRRL B-23963</strain>
    </source>
</reference>
<keyword evidence="3" id="KW-0732">Signal</keyword>
<feature type="domain" description="Bacterial surface antigen (D15)" evidence="6">
    <location>
        <begin position="453"/>
        <end position="736"/>
    </location>
</feature>
<dbReference type="InterPro" id="IPR000184">
    <property type="entry name" value="Bac_surfAg_D15"/>
</dbReference>
<dbReference type="Pfam" id="PF01103">
    <property type="entry name" value="Omp85"/>
    <property type="match status" value="1"/>
</dbReference>
<evidence type="ECO:0000256" key="1">
    <source>
        <dbReference type="ARBA" id="ARBA00004370"/>
    </source>
</evidence>
<dbReference type="Proteomes" id="UP000005631">
    <property type="component" value="Chromosome"/>
</dbReference>
<accession>G8R3L8</accession>
<evidence type="ECO:0000256" key="3">
    <source>
        <dbReference type="ARBA" id="ARBA00022729"/>
    </source>
</evidence>
<organism evidence="7 8">
    <name type="scientific">Owenweeksia hongkongensis (strain DSM 17368 / CIP 108786 / JCM 12287 / NRRL B-23963 / UST20020801)</name>
    <dbReference type="NCBI Taxonomy" id="926562"/>
    <lineage>
        <taxon>Bacteria</taxon>
        <taxon>Pseudomonadati</taxon>
        <taxon>Bacteroidota</taxon>
        <taxon>Flavobacteriia</taxon>
        <taxon>Flavobacteriales</taxon>
        <taxon>Owenweeksiaceae</taxon>
        <taxon>Owenweeksia</taxon>
    </lineage>
</organism>
<evidence type="ECO:0000256" key="5">
    <source>
        <dbReference type="ARBA" id="ARBA00023237"/>
    </source>
</evidence>
<dbReference type="STRING" id="926562.Oweho_2099"/>
<dbReference type="PATRIC" id="fig|926562.3.peg.2112"/>